<evidence type="ECO:0000313" key="2">
    <source>
        <dbReference type="EMBL" id="PWS31264.1"/>
    </source>
</evidence>
<evidence type="ECO:0000313" key="3">
    <source>
        <dbReference type="Proteomes" id="UP000245391"/>
    </source>
</evidence>
<organism evidence="2 3">
    <name type="scientific">Pedobacter paludis</name>
    <dbReference type="NCBI Taxonomy" id="2203212"/>
    <lineage>
        <taxon>Bacteria</taxon>
        <taxon>Pseudomonadati</taxon>
        <taxon>Bacteroidota</taxon>
        <taxon>Sphingobacteriia</taxon>
        <taxon>Sphingobacteriales</taxon>
        <taxon>Sphingobacteriaceae</taxon>
        <taxon>Pedobacter</taxon>
    </lineage>
</organism>
<dbReference type="AlphaFoldDB" id="A0A317EWS7"/>
<gene>
    <name evidence="2" type="ORF">DF947_11710</name>
</gene>
<comment type="caution">
    <text evidence="2">The sequence shown here is derived from an EMBL/GenBank/DDBJ whole genome shotgun (WGS) entry which is preliminary data.</text>
</comment>
<accession>A0A317EWS7</accession>
<dbReference type="Proteomes" id="UP000245391">
    <property type="component" value="Unassembled WGS sequence"/>
</dbReference>
<evidence type="ECO:0000256" key="1">
    <source>
        <dbReference type="SAM" id="Phobius"/>
    </source>
</evidence>
<dbReference type="RefSeq" id="WP_109929983.1">
    <property type="nucleotide sequence ID" value="NZ_QGNY01000004.1"/>
</dbReference>
<name>A0A317EWS7_9SPHI</name>
<keyword evidence="1" id="KW-0472">Membrane</keyword>
<dbReference type="EMBL" id="QGNY01000004">
    <property type="protein sequence ID" value="PWS31264.1"/>
    <property type="molecule type" value="Genomic_DNA"/>
</dbReference>
<protein>
    <submittedName>
        <fullName evidence="2">Uncharacterized protein</fullName>
    </submittedName>
</protein>
<feature type="transmembrane region" description="Helical" evidence="1">
    <location>
        <begin position="15"/>
        <end position="41"/>
    </location>
</feature>
<proteinExistence type="predicted"/>
<keyword evidence="1" id="KW-1133">Transmembrane helix</keyword>
<keyword evidence="1" id="KW-0812">Transmembrane</keyword>
<sequence>MIDTLKIILNSKTKIWHLLLVFTVSTLTCYFLYILIIPLIYWGAYGEGAESERIEALPINLFIGEWAALIFVVLALFILTWINLKKDRTNKAKSFLLTLFILILLYLFRKPIIDLLIELRIF</sequence>
<dbReference type="OrthoDB" id="773161at2"/>
<feature type="transmembrane region" description="Helical" evidence="1">
    <location>
        <begin position="94"/>
        <end position="113"/>
    </location>
</feature>
<reference evidence="3" key="1">
    <citation type="submission" date="2018-05" db="EMBL/GenBank/DDBJ databases">
        <title>Pedobacter paludis sp. nov., isolated from wetland soil.</title>
        <authorList>
            <person name="Zhang Y."/>
        </authorList>
    </citation>
    <scope>NUCLEOTIDE SEQUENCE [LARGE SCALE GENOMIC DNA]</scope>
    <source>
        <strain evidence="3">R-8</strain>
    </source>
</reference>
<feature type="transmembrane region" description="Helical" evidence="1">
    <location>
        <begin position="61"/>
        <end position="82"/>
    </location>
</feature>
<keyword evidence="3" id="KW-1185">Reference proteome</keyword>